<dbReference type="OrthoDB" id="9800454at2"/>
<gene>
    <name evidence="2" type="ORF">VFDL14_13940</name>
</gene>
<dbReference type="STRING" id="212667.VFDL14_13940"/>
<evidence type="ECO:0000313" key="3">
    <source>
        <dbReference type="Proteomes" id="UP000027219"/>
    </source>
</evidence>
<feature type="domain" description="Methyltransferase" evidence="1">
    <location>
        <begin position="54"/>
        <end position="131"/>
    </location>
</feature>
<keyword evidence="3" id="KW-1185">Reference proteome</keyword>
<comment type="caution">
    <text evidence="2">The sequence shown here is derived from an EMBL/GenBank/DDBJ whole genome shotgun (WGS) entry which is preliminary data.</text>
</comment>
<protein>
    <submittedName>
        <fullName evidence="2">SAM-dependent methlyltransferase</fullName>
    </submittedName>
</protein>
<accession>A0A066UYJ9</accession>
<dbReference type="EMBL" id="JFFR01000009">
    <property type="protein sequence ID" value="KDN29284.1"/>
    <property type="molecule type" value="Genomic_DNA"/>
</dbReference>
<dbReference type="Proteomes" id="UP000027219">
    <property type="component" value="Unassembled WGS sequence"/>
</dbReference>
<dbReference type="AlphaFoldDB" id="A0A066UYJ9"/>
<dbReference type="InterPro" id="IPR029063">
    <property type="entry name" value="SAM-dependent_MTases_sf"/>
</dbReference>
<proteinExistence type="predicted"/>
<dbReference type="GO" id="GO:0016740">
    <property type="term" value="F:transferase activity"/>
    <property type="evidence" value="ECO:0007669"/>
    <property type="project" value="UniProtKB-KW"/>
</dbReference>
<sequence>MHWFDRLRIYWYHRKQSKRWPKDGARSLGWTDRDSQHARFSAIASNVEFDGQTVLDLGCGYGDLYPFLTAQYSIPFYLGVEQHTAFYQQAKERYQNATCAFTRGDISTITLKPHDVVVASGSLNYASKNEHYLTSMITRMYALANKTVVFNLLDKHYYPARQLLISYHPQGVYRFCKTLCEDVTLIDGYCDGDFTIVMNKAK</sequence>
<keyword evidence="2" id="KW-0808">Transferase</keyword>
<dbReference type="Gene3D" id="3.40.50.150">
    <property type="entry name" value="Vaccinia Virus protein VP39"/>
    <property type="match status" value="1"/>
</dbReference>
<evidence type="ECO:0000313" key="2">
    <source>
        <dbReference type="EMBL" id="KDN29284.1"/>
    </source>
</evidence>
<dbReference type="Pfam" id="PF13649">
    <property type="entry name" value="Methyltransf_25"/>
    <property type="match status" value="1"/>
</dbReference>
<reference evidence="2 3" key="1">
    <citation type="submission" date="2014-02" db="EMBL/GenBank/DDBJ databases">
        <title>Vibrio fortis Dalian14 Genome Sequencing.</title>
        <authorList>
            <person name="Wang Y."/>
            <person name="Song L."/>
            <person name="Liu G."/>
            <person name="Ding J."/>
        </authorList>
    </citation>
    <scope>NUCLEOTIDE SEQUENCE [LARGE SCALE GENOMIC DNA]</scope>
    <source>
        <strain evidence="2 3">Dalian14</strain>
    </source>
</reference>
<name>A0A066UYJ9_9VIBR</name>
<dbReference type="SUPFAM" id="SSF53335">
    <property type="entry name" value="S-adenosyl-L-methionine-dependent methyltransferases"/>
    <property type="match status" value="1"/>
</dbReference>
<evidence type="ECO:0000259" key="1">
    <source>
        <dbReference type="Pfam" id="PF13649"/>
    </source>
</evidence>
<organism evidence="2 3">
    <name type="scientific">Vibrio fortis</name>
    <dbReference type="NCBI Taxonomy" id="212667"/>
    <lineage>
        <taxon>Bacteria</taxon>
        <taxon>Pseudomonadati</taxon>
        <taxon>Pseudomonadota</taxon>
        <taxon>Gammaproteobacteria</taxon>
        <taxon>Vibrionales</taxon>
        <taxon>Vibrionaceae</taxon>
        <taxon>Vibrio</taxon>
    </lineage>
</organism>
<dbReference type="RefSeq" id="WP_032550215.1">
    <property type="nucleotide sequence ID" value="NZ_JBEEAX010000004.1"/>
</dbReference>
<dbReference type="InterPro" id="IPR041698">
    <property type="entry name" value="Methyltransf_25"/>
</dbReference>
<dbReference type="CDD" id="cd02440">
    <property type="entry name" value="AdoMet_MTases"/>
    <property type="match status" value="1"/>
</dbReference>